<dbReference type="OrthoDB" id="1859733at2759"/>
<reference evidence="1 2" key="1">
    <citation type="submission" date="2018-11" db="EMBL/GenBank/DDBJ databases">
        <title>Genome assembly of Steccherinum ochraceum LE-BIN_3174, the white-rot fungus of the Steccherinaceae family (The Residual Polyporoid clade, Polyporales, Basidiomycota).</title>
        <authorList>
            <person name="Fedorova T.V."/>
            <person name="Glazunova O.A."/>
            <person name="Landesman E.O."/>
            <person name="Moiseenko K.V."/>
            <person name="Psurtseva N.V."/>
            <person name="Savinova O.S."/>
            <person name="Shakhova N.V."/>
            <person name="Tyazhelova T.V."/>
            <person name="Vasina D.V."/>
        </authorList>
    </citation>
    <scope>NUCLEOTIDE SEQUENCE [LARGE SCALE GENOMIC DNA]</scope>
    <source>
        <strain evidence="1 2">LE-BIN_3174</strain>
    </source>
</reference>
<organism evidence="1 2">
    <name type="scientific">Steccherinum ochraceum</name>
    <dbReference type="NCBI Taxonomy" id="92696"/>
    <lineage>
        <taxon>Eukaryota</taxon>
        <taxon>Fungi</taxon>
        <taxon>Dikarya</taxon>
        <taxon>Basidiomycota</taxon>
        <taxon>Agaricomycotina</taxon>
        <taxon>Agaricomycetes</taxon>
        <taxon>Polyporales</taxon>
        <taxon>Steccherinaceae</taxon>
        <taxon>Steccherinum</taxon>
    </lineage>
</organism>
<accession>A0A4R0RXG7</accession>
<dbReference type="AlphaFoldDB" id="A0A4R0RXG7"/>
<protein>
    <recommendedName>
        <fullName evidence="3">Malate dehydrogenase</fullName>
    </recommendedName>
</protein>
<name>A0A4R0RXG7_9APHY</name>
<dbReference type="Proteomes" id="UP000292702">
    <property type="component" value="Unassembled WGS sequence"/>
</dbReference>
<evidence type="ECO:0000313" key="2">
    <source>
        <dbReference type="Proteomes" id="UP000292702"/>
    </source>
</evidence>
<keyword evidence="2" id="KW-1185">Reference proteome</keyword>
<proteinExistence type="predicted"/>
<dbReference type="InterPro" id="IPR021851">
    <property type="entry name" value="DUF3455"/>
</dbReference>
<dbReference type="PANTHER" id="PTHR35567:SF1">
    <property type="entry name" value="CONSERVED FUNGAL PROTEIN (AFU_ORTHOLOGUE AFUA_1G14230)"/>
    <property type="match status" value="1"/>
</dbReference>
<dbReference type="Pfam" id="PF11937">
    <property type="entry name" value="DUF3455"/>
    <property type="match status" value="1"/>
</dbReference>
<dbReference type="EMBL" id="RWJN01000016">
    <property type="protein sequence ID" value="TCD70719.1"/>
    <property type="molecule type" value="Genomic_DNA"/>
</dbReference>
<comment type="caution">
    <text evidence="1">The sequence shown here is derived from an EMBL/GenBank/DDBJ whole genome shotgun (WGS) entry which is preliminary data.</text>
</comment>
<dbReference type="PANTHER" id="PTHR35567">
    <property type="entry name" value="MALATE DEHYDROGENASE (AFU_ORTHOLOGUE AFUA_2G13800)"/>
    <property type="match status" value="1"/>
</dbReference>
<evidence type="ECO:0008006" key="3">
    <source>
        <dbReference type="Google" id="ProtNLM"/>
    </source>
</evidence>
<evidence type="ECO:0000313" key="1">
    <source>
        <dbReference type="EMBL" id="TCD70719.1"/>
    </source>
</evidence>
<sequence>MVALPYALHSLFATSTAASFFLNPFGVLHATNCDVSGEASQIDLPANQTQLVLPTNSTPTFVGLAFGVQNYTCTSSNNFTNVGAVAELIDVTCLAGSSTFLSLPDTLFSAWTAPSSSASGSIQDIILTNHLLNNTDILAQHYFVPNPVANGTGLSPKWDFTSSGKFAGNAQAFVVAKGKGTLPAPTNSTRDVNWLDVVNVQGAIADEVFRTDTRGGQPPASCTFNQTADISVKYVSYYWFFGGSLGH</sequence>
<gene>
    <name evidence="1" type="ORF">EIP91_002095</name>
</gene>